<evidence type="ECO:0000256" key="4">
    <source>
        <dbReference type="ARBA" id="ARBA00022475"/>
    </source>
</evidence>
<comment type="similarity">
    <text evidence="2 8">Belongs to the CPA3 antiporters (TC 2.A.63) subunit F family.</text>
</comment>
<evidence type="ECO:0000256" key="7">
    <source>
        <dbReference type="ARBA" id="ARBA00023136"/>
    </source>
</evidence>
<evidence type="ECO:0000256" key="8">
    <source>
        <dbReference type="PIRNR" id="PIRNR028784"/>
    </source>
</evidence>
<evidence type="ECO:0000256" key="6">
    <source>
        <dbReference type="ARBA" id="ARBA00022989"/>
    </source>
</evidence>
<keyword evidence="11" id="KW-1185">Reference proteome</keyword>
<keyword evidence="8" id="KW-0050">Antiport</keyword>
<dbReference type="InterPro" id="IPR007208">
    <property type="entry name" value="MrpF/PhaF-like"/>
</dbReference>
<evidence type="ECO:0000313" key="10">
    <source>
        <dbReference type="EMBL" id="GGF70739.1"/>
    </source>
</evidence>
<evidence type="ECO:0000313" key="11">
    <source>
        <dbReference type="Proteomes" id="UP000637643"/>
    </source>
</evidence>
<gene>
    <name evidence="10" type="primary">mrpF</name>
    <name evidence="10" type="ORF">GCM10010912_14930</name>
</gene>
<sequence>MMVPILLTTALTILALATLACSYRLIKGPTRSDRIAALDTIGINLLAMIAVLCMQLKTQDFIEIVLVIGILTFIGTTALARYIERGSVIEQGGEDYDR</sequence>
<dbReference type="GO" id="GO:0015385">
    <property type="term" value="F:sodium:proton antiporter activity"/>
    <property type="evidence" value="ECO:0007669"/>
    <property type="project" value="TreeGrafter"/>
</dbReference>
<comment type="subcellular location">
    <subcellularLocation>
        <location evidence="1 8">Cell membrane</location>
        <topology evidence="1 8">Multi-pass membrane protein</topology>
    </subcellularLocation>
</comment>
<dbReference type="PIRSF" id="PIRSF028784">
    <property type="entry name" value="MrpF"/>
    <property type="match status" value="1"/>
</dbReference>
<dbReference type="Proteomes" id="UP000637643">
    <property type="component" value="Unassembled WGS sequence"/>
</dbReference>
<dbReference type="PANTHER" id="PTHR34702:SF1">
    <property type="entry name" value="NA(+)_H(+) ANTIPORTER SUBUNIT F"/>
    <property type="match status" value="1"/>
</dbReference>
<dbReference type="Pfam" id="PF04066">
    <property type="entry name" value="MrpF_PhaF"/>
    <property type="match status" value="1"/>
</dbReference>
<dbReference type="PANTHER" id="PTHR34702">
    <property type="entry name" value="NA(+)/H(+) ANTIPORTER SUBUNIT F1"/>
    <property type="match status" value="1"/>
</dbReference>
<accession>A0A917C3M1</accession>
<keyword evidence="3 8" id="KW-0813">Transport</keyword>
<comment type="caution">
    <text evidence="10">The sequence shown here is derived from an EMBL/GenBank/DDBJ whole genome shotgun (WGS) entry which is preliminary data.</text>
</comment>
<evidence type="ECO:0000256" key="1">
    <source>
        <dbReference type="ARBA" id="ARBA00004651"/>
    </source>
</evidence>
<organism evidence="10 11">
    <name type="scientific">Paenibacillus albidus</name>
    <dbReference type="NCBI Taxonomy" id="2041023"/>
    <lineage>
        <taxon>Bacteria</taxon>
        <taxon>Bacillati</taxon>
        <taxon>Bacillota</taxon>
        <taxon>Bacilli</taxon>
        <taxon>Bacillales</taxon>
        <taxon>Paenibacillaceae</taxon>
        <taxon>Paenibacillus</taxon>
    </lineage>
</organism>
<keyword evidence="6 9" id="KW-1133">Transmembrane helix</keyword>
<protein>
    <submittedName>
        <fullName evidence="10">Na(+)/H(+) antiporter subunit F</fullName>
    </submittedName>
</protein>
<feature type="transmembrane region" description="Helical" evidence="9">
    <location>
        <begin position="36"/>
        <end position="54"/>
    </location>
</feature>
<keyword evidence="7 8" id="KW-0472">Membrane</keyword>
<evidence type="ECO:0000256" key="3">
    <source>
        <dbReference type="ARBA" id="ARBA00022448"/>
    </source>
</evidence>
<keyword evidence="8" id="KW-0406">Ion transport</keyword>
<proteinExistence type="inferred from homology"/>
<dbReference type="AlphaFoldDB" id="A0A917C3M1"/>
<keyword evidence="4 8" id="KW-1003">Cell membrane</keyword>
<evidence type="ECO:0000256" key="5">
    <source>
        <dbReference type="ARBA" id="ARBA00022692"/>
    </source>
</evidence>
<evidence type="ECO:0000256" key="9">
    <source>
        <dbReference type="SAM" id="Phobius"/>
    </source>
</evidence>
<reference evidence="10" key="2">
    <citation type="submission" date="2020-09" db="EMBL/GenBank/DDBJ databases">
        <authorList>
            <person name="Sun Q."/>
            <person name="Zhou Y."/>
        </authorList>
    </citation>
    <scope>NUCLEOTIDE SEQUENCE</scope>
    <source>
        <strain evidence="10">CGMCC 1.16134</strain>
    </source>
</reference>
<dbReference type="GO" id="GO:0005886">
    <property type="term" value="C:plasma membrane"/>
    <property type="evidence" value="ECO:0007669"/>
    <property type="project" value="UniProtKB-SubCell"/>
</dbReference>
<evidence type="ECO:0000256" key="2">
    <source>
        <dbReference type="ARBA" id="ARBA00009212"/>
    </source>
</evidence>
<name>A0A917C3M1_9BACL</name>
<feature type="transmembrane region" description="Helical" evidence="9">
    <location>
        <begin position="61"/>
        <end position="83"/>
    </location>
</feature>
<keyword evidence="5 9" id="KW-0812">Transmembrane</keyword>
<dbReference type="NCBIfam" id="NF009248">
    <property type="entry name" value="PRK12600.1"/>
    <property type="match status" value="1"/>
</dbReference>
<reference evidence="10" key="1">
    <citation type="journal article" date="2014" name="Int. J. Syst. Evol. Microbiol.">
        <title>Complete genome sequence of Corynebacterium casei LMG S-19264T (=DSM 44701T), isolated from a smear-ripened cheese.</title>
        <authorList>
            <consortium name="US DOE Joint Genome Institute (JGI-PGF)"/>
            <person name="Walter F."/>
            <person name="Albersmeier A."/>
            <person name="Kalinowski J."/>
            <person name="Ruckert C."/>
        </authorList>
    </citation>
    <scope>NUCLEOTIDE SEQUENCE</scope>
    <source>
        <strain evidence="10">CGMCC 1.16134</strain>
    </source>
</reference>
<dbReference type="EMBL" id="BMKR01000005">
    <property type="protein sequence ID" value="GGF70739.1"/>
    <property type="molecule type" value="Genomic_DNA"/>
</dbReference>